<dbReference type="Proteomes" id="UP000634136">
    <property type="component" value="Unassembled WGS sequence"/>
</dbReference>
<organism evidence="1 2">
    <name type="scientific">Senna tora</name>
    <dbReference type="NCBI Taxonomy" id="362788"/>
    <lineage>
        <taxon>Eukaryota</taxon>
        <taxon>Viridiplantae</taxon>
        <taxon>Streptophyta</taxon>
        <taxon>Embryophyta</taxon>
        <taxon>Tracheophyta</taxon>
        <taxon>Spermatophyta</taxon>
        <taxon>Magnoliopsida</taxon>
        <taxon>eudicotyledons</taxon>
        <taxon>Gunneridae</taxon>
        <taxon>Pentapetalae</taxon>
        <taxon>rosids</taxon>
        <taxon>fabids</taxon>
        <taxon>Fabales</taxon>
        <taxon>Fabaceae</taxon>
        <taxon>Caesalpinioideae</taxon>
        <taxon>Cassia clade</taxon>
        <taxon>Senna</taxon>
    </lineage>
</organism>
<dbReference type="EMBL" id="JAAIUW010000001">
    <property type="protein sequence ID" value="KAF7844785.1"/>
    <property type="molecule type" value="Genomic_DNA"/>
</dbReference>
<sequence>METNDDDNDRKFTSLSTRKLLNSGFQFMYGLNDIYDGAIQSCIEKDSLLKRRQNGTV</sequence>
<dbReference type="AlphaFoldDB" id="A0A835CLQ7"/>
<dbReference type="OrthoDB" id="2735536at2759"/>
<name>A0A835CLQ7_9FABA</name>
<keyword evidence="2" id="KW-1185">Reference proteome</keyword>
<reference evidence="1" key="1">
    <citation type="submission" date="2020-09" db="EMBL/GenBank/DDBJ databases">
        <title>Genome-Enabled Discovery of Anthraquinone Biosynthesis in Senna tora.</title>
        <authorList>
            <person name="Kang S.-H."/>
            <person name="Pandey R.P."/>
            <person name="Lee C.-M."/>
            <person name="Sim J.-S."/>
            <person name="Jeong J.-T."/>
            <person name="Choi B.-S."/>
            <person name="Jung M."/>
            <person name="Ginzburg D."/>
            <person name="Zhao K."/>
            <person name="Won S.Y."/>
            <person name="Oh T.-J."/>
            <person name="Yu Y."/>
            <person name="Kim N.-H."/>
            <person name="Lee O.R."/>
            <person name="Lee T.-H."/>
            <person name="Bashyal P."/>
            <person name="Kim T.-S."/>
            <person name="Lee W.-H."/>
            <person name="Kawkins C."/>
            <person name="Kim C.-K."/>
            <person name="Kim J.S."/>
            <person name="Ahn B.O."/>
            <person name="Rhee S.Y."/>
            <person name="Sohng J.K."/>
        </authorList>
    </citation>
    <scope>NUCLEOTIDE SEQUENCE</scope>
    <source>
        <tissue evidence="1">Leaf</tissue>
    </source>
</reference>
<evidence type="ECO:0000313" key="1">
    <source>
        <dbReference type="EMBL" id="KAF7844785.1"/>
    </source>
</evidence>
<accession>A0A835CLQ7</accession>
<evidence type="ECO:0000313" key="2">
    <source>
        <dbReference type="Proteomes" id="UP000634136"/>
    </source>
</evidence>
<gene>
    <name evidence="1" type="ORF">G2W53_001690</name>
</gene>
<proteinExistence type="predicted"/>
<comment type="caution">
    <text evidence="1">The sequence shown here is derived from an EMBL/GenBank/DDBJ whole genome shotgun (WGS) entry which is preliminary data.</text>
</comment>
<protein>
    <submittedName>
        <fullName evidence="1">NAD(P)-binding domain containing protein</fullName>
    </submittedName>
</protein>